<geneLocation type="plasmid" evidence="2">
    <name>pac1084_1</name>
</geneLocation>
<dbReference type="Proteomes" id="UP000189055">
    <property type="component" value="Plasmid pAC1084_1"/>
</dbReference>
<organism evidence="1 2">
    <name type="scientific">Acetobacter persici</name>
    <dbReference type="NCBI Taxonomy" id="1076596"/>
    <lineage>
        <taxon>Bacteria</taxon>
        <taxon>Pseudomonadati</taxon>
        <taxon>Pseudomonadota</taxon>
        <taxon>Alphaproteobacteria</taxon>
        <taxon>Acetobacterales</taxon>
        <taxon>Acetobacteraceae</taxon>
        <taxon>Acetobacter</taxon>
    </lineage>
</organism>
<reference evidence="1 2" key="1">
    <citation type="submission" date="2016-03" db="EMBL/GenBank/DDBJ databases">
        <title>Acetic acid bacteria sequencing.</title>
        <authorList>
            <person name="Brandt J."/>
            <person name="Jakob F."/>
            <person name="Vogel R.F."/>
        </authorList>
    </citation>
    <scope>NUCLEOTIDE SEQUENCE [LARGE SCALE GENOMIC DNA]</scope>
    <source>
        <strain evidence="1 2">TMW2.1084</strain>
        <plasmid evidence="2">pac1084_1</plasmid>
    </source>
</reference>
<sequence>MITVLEPSAQMSLNFHNVAAAIEGVAESKFRDKSELSSTITVERIGRLELLLVENATKHVDPEFAWSALWCVRSAGHVFHAQDRLRKPKTKSSVVMTPGLIYLFDSRKPHWTTNGASVLVCAGEEFNERVGVDTVHQAFDQKLRSLDGNWPRILEDRKDRAEINRSLEVSEIDG</sequence>
<dbReference type="RefSeq" id="WP_077932332.1">
    <property type="nucleotide sequence ID" value="NZ_CP014688.1"/>
</dbReference>
<dbReference type="KEGG" id="aper:A0U91_17030"/>
<evidence type="ECO:0000313" key="1">
    <source>
        <dbReference type="EMBL" id="AQT06706.1"/>
    </source>
</evidence>
<name>A0A1U9LJT1_9PROT</name>
<accession>A0A1U9LJT1</accession>
<protein>
    <submittedName>
        <fullName evidence="1">Uncharacterized protein</fullName>
    </submittedName>
</protein>
<proteinExistence type="predicted"/>
<keyword evidence="1" id="KW-0614">Plasmid</keyword>
<gene>
    <name evidence="1" type="ORF">A0U91_17030</name>
</gene>
<evidence type="ECO:0000313" key="2">
    <source>
        <dbReference type="Proteomes" id="UP000189055"/>
    </source>
</evidence>
<dbReference type="AlphaFoldDB" id="A0A1U9LJT1"/>
<dbReference type="EMBL" id="CP014688">
    <property type="protein sequence ID" value="AQT06706.1"/>
    <property type="molecule type" value="Genomic_DNA"/>
</dbReference>